<gene>
    <name evidence="1" type="ORF">SGUI_0508</name>
</gene>
<dbReference type="KEGG" id="serj:SGUI_0508"/>
<name>A0A1B1N924_9MICO</name>
<organism evidence="1 2">
    <name type="scientific">Serinicoccus hydrothermalis</name>
    <dbReference type="NCBI Taxonomy" id="1758689"/>
    <lineage>
        <taxon>Bacteria</taxon>
        <taxon>Bacillati</taxon>
        <taxon>Actinomycetota</taxon>
        <taxon>Actinomycetes</taxon>
        <taxon>Micrococcales</taxon>
        <taxon>Ornithinimicrobiaceae</taxon>
        <taxon>Serinicoccus</taxon>
    </lineage>
</organism>
<evidence type="ECO:0000313" key="2">
    <source>
        <dbReference type="Proteomes" id="UP000092482"/>
    </source>
</evidence>
<dbReference type="STRING" id="1758689.SGUI_0508"/>
<dbReference type="EMBL" id="CP014989">
    <property type="protein sequence ID" value="ANS77904.1"/>
    <property type="molecule type" value="Genomic_DNA"/>
</dbReference>
<dbReference type="AlphaFoldDB" id="A0A1B1N924"/>
<reference evidence="1 2" key="1">
    <citation type="submission" date="2016-03" db="EMBL/GenBank/DDBJ databases">
        <title>Shallow-sea hydrothermal system.</title>
        <authorList>
            <person name="Tang K."/>
        </authorList>
    </citation>
    <scope>NUCLEOTIDE SEQUENCE [LARGE SCALE GENOMIC DNA]</scope>
    <source>
        <strain evidence="1 2">JLT9</strain>
    </source>
</reference>
<keyword evidence="2" id="KW-1185">Reference proteome</keyword>
<sequence>MQALMRGRAQVVGGDLATRRGAALNAVLPGEGKARRIARSSRPD</sequence>
<dbReference type="Proteomes" id="UP000092482">
    <property type="component" value="Chromosome"/>
</dbReference>
<evidence type="ECO:0000313" key="1">
    <source>
        <dbReference type="EMBL" id="ANS77904.1"/>
    </source>
</evidence>
<protein>
    <submittedName>
        <fullName evidence="1">Uncharacterized protein</fullName>
    </submittedName>
</protein>
<accession>A0A1B1N924</accession>
<proteinExistence type="predicted"/>